<organism evidence="7 8">
    <name type="scientific">Aspergillus lucknowensis</name>
    <dbReference type="NCBI Taxonomy" id="176173"/>
    <lineage>
        <taxon>Eukaryota</taxon>
        <taxon>Fungi</taxon>
        <taxon>Dikarya</taxon>
        <taxon>Ascomycota</taxon>
        <taxon>Pezizomycotina</taxon>
        <taxon>Eurotiomycetes</taxon>
        <taxon>Eurotiomycetidae</taxon>
        <taxon>Eurotiales</taxon>
        <taxon>Aspergillaceae</taxon>
        <taxon>Aspergillus</taxon>
        <taxon>Aspergillus subgen. Nidulantes</taxon>
    </lineage>
</organism>
<evidence type="ECO:0000313" key="8">
    <source>
        <dbReference type="Proteomes" id="UP001610432"/>
    </source>
</evidence>
<feature type="transmembrane region" description="Helical" evidence="6">
    <location>
        <begin position="68"/>
        <end position="88"/>
    </location>
</feature>
<comment type="subcellular location">
    <subcellularLocation>
        <location evidence="1">Membrane</location>
        <topology evidence="1">Multi-pass membrane protein</topology>
    </subcellularLocation>
</comment>
<comment type="similarity">
    <text evidence="2">Belongs to the TMEM86 family.</text>
</comment>
<evidence type="ECO:0000256" key="6">
    <source>
        <dbReference type="SAM" id="Phobius"/>
    </source>
</evidence>
<reference evidence="7 8" key="1">
    <citation type="submission" date="2024-07" db="EMBL/GenBank/DDBJ databases">
        <title>Section-level genome sequencing and comparative genomics of Aspergillus sections Usti and Cavernicolus.</title>
        <authorList>
            <consortium name="Lawrence Berkeley National Laboratory"/>
            <person name="Nybo J.L."/>
            <person name="Vesth T.C."/>
            <person name="Theobald S."/>
            <person name="Frisvad J.C."/>
            <person name="Larsen T.O."/>
            <person name="Kjaerboelling I."/>
            <person name="Rothschild-Mancinelli K."/>
            <person name="Lyhne E.K."/>
            <person name="Kogle M.E."/>
            <person name="Barry K."/>
            <person name="Clum A."/>
            <person name="Na H."/>
            <person name="Ledsgaard L."/>
            <person name="Lin J."/>
            <person name="Lipzen A."/>
            <person name="Kuo A."/>
            <person name="Riley R."/>
            <person name="Mondo S."/>
            <person name="Labutti K."/>
            <person name="Haridas S."/>
            <person name="Pangalinan J."/>
            <person name="Salamov A.A."/>
            <person name="Simmons B.A."/>
            <person name="Magnuson J.K."/>
            <person name="Chen J."/>
            <person name="Drula E."/>
            <person name="Henrissat B."/>
            <person name="Wiebenga A."/>
            <person name="Lubbers R.J."/>
            <person name="Gomes A.C."/>
            <person name="Macurrencykelacurrency M.R."/>
            <person name="Stajich J."/>
            <person name="Grigoriev I.V."/>
            <person name="Mortensen U.H."/>
            <person name="De Vries R.P."/>
            <person name="Baker S.E."/>
            <person name="Andersen M.R."/>
        </authorList>
    </citation>
    <scope>NUCLEOTIDE SEQUENCE [LARGE SCALE GENOMIC DNA]</scope>
    <source>
        <strain evidence="7 8">CBS 449.75</strain>
    </source>
</reference>
<dbReference type="GeneID" id="98143622"/>
<dbReference type="Proteomes" id="UP001610432">
    <property type="component" value="Unassembled WGS sequence"/>
</dbReference>
<protein>
    <submittedName>
        <fullName evidence="7">YhhN-like protein</fullName>
    </submittedName>
</protein>
<feature type="transmembrane region" description="Helical" evidence="6">
    <location>
        <begin position="108"/>
        <end position="128"/>
    </location>
</feature>
<gene>
    <name evidence="7" type="ORF">BJX67DRAFT_347555</name>
</gene>
<proteinExistence type="inferred from homology"/>
<evidence type="ECO:0000256" key="5">
    <source>
        <dbReference type="ARBA" id="ARBA00023136"/>
    </source>
</evidence>
<dbReference type="PANTHER" id="PTHR31885">
    <property type="entry name" value="GH04784P"/>
    <property type="match status" value="1"/>
</dbReference>
<keyword evidence="5 6" id="KW-0472">Membrane</keyword>
<evidence type="ECO:0000256" key="3">
    <source>
        <dbReference type="ARBA" id="ARBA00022692"/>
    </source>
</evidence>
<dbReference type="Pfam" id="PF07947">
    <property type="entry name" value="YhhN"/>
    <property type="match status" value="1"/>
</dbReference>
<sequence length="275" mass="29447">MPSNIALPGSPGPQLLLLSLPLLVLSEHRSRSHAGTMVFKMLSSIAFLVGPLRQVLSHDNSIPRYTRTIAAALILSLIGDFFLLPSPADFYTPPKPKPNTNKTPSVSVSFQLGVVAFAAAHIAYILAFLQSSEQISWPPLLVTTLATLLLARWLGVIYPSQAQETSLRSNVLNLAIPPDMKPLVTIYALIISTMFGVAIGTSLPSSSSAVTGAPERVLPQRVLGAAMFVVSDLFVAKDAFGRSSSASERALLRIATGYALYFWGQMVLAGTVEGW</sequence>
<evidence type="ECO:0000256" key="1">
    <source>
        <dbReference type="ARBA" id="ARBA00004141"/>
    </source>
</evidence>
<dbReference type="RefSeq" id="XP_070888521.1">
    <property type="nucleotide sequence ID" value="XM_071028550.1"/>
</dbReference>
<evidence type="ECO:0000256" key="4">
    <source>
        <dbReference type="ARBA" id="ARBA00022989"/>
    </source>
</evidence>
<comment type="caution">
    <text evidence="7">The sequence shown here is derived from an EMBL/GenBank/DDBJ whole genome shotgun (WGS) entry which is preliminary data.</text>
</comment>
<accession>A0ABR4LYB1</accession>
<feature type="transmembrane region" description="Helical" evidence="6">
    <location>
        <begin position="140"/>
        <end position="160"/>
    </location>
</feature>
<dbReference type="PANTHER" id="PTHR31885:SF6">
    <property type="entry name" value="GH04784P"/>
    <property type="match status" value="1"/>
</dbReference>
<evidence type="ECO:0000313" key="7">
    <source>
        <dbReference type="EMBL" id="KAL2869542.1"/>
    </source>
</evidence>
<feature type="transmembrane region" description="Helical" evidence="6">
    <location>
        <begin position="250"/>
        <end position="272"/>
    </location>
</feature>
<dbReference type="EMBL" id="JBFXLQ010000009">
    <property type="protein sequence ID" value="KAL2869542.1"/>
    <property type="molecule type" value="Genomic_DNA"/>
</dbReference>
<keyword evidence="4 6" id="KW-1133">Transmembrane helix</keyword>
<dbReference type="InterPro" id="IPR012506">
    <property type="entry name" value="TMEM86B-like"/>
</dbReference>
<feature type="transmembrane region" description="Helical" evidence="6">
    <location>
        <begin position="39"/>
        <end position="56"/>
    </location>
</feature>
<name>A0ABR4LYB1_9EURO</name>
<keyword evidence="3 6" id="KW-0812">Transmembrane</keyword>
<evidence type="ECO:0000256" key="2">
    <source>
        <dbReference type="ARBA" id="ARBA00007375"/>
    </source>
</evidence>
<keyword evidence="8" id="KW-1185">Reference proteome</keyword>
<feature type="transmembrane region" description="Helical" evidence="6">
    <location>
        <begin position="180"/>
        <end position="199"/>
    </location>
</feature>